<dbReference type="AlphaFoldDB" id="M7NQ19"/>
<dbReference type="GO" id="GO:0009279">
    <property type="term" value="C:cell outer membrane"/>
    <property type="evidence" value="ECO:0007669"/>
    <property type="project" value="UniProtKB-SubCell"/>
</dbReference>
<proteinExistence type="inferred from homology"/>
<dbReference type="InterPro" id="IPR012944">
    <property type="entry name" value="SusD_RagB_dom"/>
</dbReference>
<comment type="subcellular location">
    <subcellularLocation>
        <location evidence="1">Cell outer membrane</location>
    </subcellularLocation>
</comment>
<evidence type="ECO:0000256" key="2">
    <source>
        <dbReference type="ARBA" id="ARBA00006275"/>
    </source>
</evidence>
<keyword evidence="8" id="KW-1185">Reference proteome</keyword>
<evidence type="ECO:0000256" key="1">
    <source>
        <dbReference type="ARBA" id="ARBA00004442"/>
    </source>
</evidence>
<dbReference type="eggNOG" id="ENOG502Z8J7">
    <property type="taxonomic scope" value="Bacteria"/>
</dbReference>
<name>M7NQ19_9BACT</name>
<keyword evidence="3" id="KW-0732">Signal</keyword>
<protein>
    <submittedName>
        <fullName evidence="7">SusD family protein</fullName>
    </submittedName>
</protein>
<feature type="domain" description="RagB/SusD" evidence="6">
    <location>
        <begin position="347"/>
        <end position="439"/>
    </location>
</feature>
<dbReference type="Pfam" id="PF07980">
    <property type="entry name" value="SusD_RagB"/>
    <property type="match status" value="1"/>
</dbReference>
<comment type="similarity">
    <text evidence="2">Belongs to the SusD family.</text>
</comment>
<dbReference type="InterPro" id="IPR011990">
    <property type="entry name" value="TPR-like_helical_dom_sf"/>
</dbReference>
<organism evidence="7 8">
    <name type="scientific">Cesiribacter andamanensis AMV16</name>
    <dbReference type="NCBI Taxonomy" id="1279009"/>
    <lineage>
        <taxon>Bacteria</taxon>
        <taxon>Pseudomonadati</taxon>
        <taxon>Bacteroidota</taxon>
        <taxon>Cytophagia</taxon>
        <taxon>Cytophagales</taxon>
        <taxon>Cesiribacteraceae</taxon>
        <taxon>Cesiribacter</taxon>
    </lineage>
</organism>
<dbReference type="Gene3D" id="1.25.40.390">
    <property type="match status" value="2"/>
</dbReference>
<evidence type="ECO:0000256" key="3">
    <source>
        <dbReference type="ARBA" id="ARBA00022729"/>
    </source>
</evidence>
<dbReference type="RefSeq" id="WP_009194448.1">
    <property type="nucleotide sequence ID" value="NZ_AODQ01000017.1"/>
</dbReference>
<evidence type="ECO:0000259" key="6">
    <source>
        <dbReference type="Pfam" id="PF07980"/>
    </source>
</evidence>
<sequence length="461" mass="51365">MKIVNRYSVMLLTGLTLIVGACEIEEINDPNNPSLGSVLTNASKPELQVLVTGLEARNRGYVENANQLFGSFGREVLPYFGSDPRFPNEWLGLGIAETYPDFFASAGTYVQPYLAVKQANVLIQAAENSTNITEDERFAYTGLAKTIKGFQLIWPLMQQYQNGIRVDVTNPLDPGPILEYDAALSEIRGILADGAADLQRVSDMEALPYNLTAGFAGFESIAGLLEINNAIAARVALYDEDFTGALQALEGSFMDLSVTTPEGLQRGPVHIWGNAPDQPNPLYYPLDRQTSTILIVHPAMIDDALPGDRRLEKFARRVENPASNANIKLASGELIPGEYQDARYQSPSDPTPFIRNEELILIYAEAQARKSPMDLEEAIRAVNIIRNIWGLPDYQGEMTQDAVIDEILFQRRYSLWLEGGHRWIDLRRTGRLNANYVDMRAQGNLFTQVARRSSETNWNSR</sequence>
<dbReference type="SUPFAM" id="SSF48452">
    <property type="entry name" value="TPR-like"/>
    <property type="match status" value="1"/>
</dbReference>
<dbReference type="OrthoDB" id="9794888at2"/>
<dbReference type="PATRIC" id="fig|1279009.4.peg.1063"/>
<dbReference type="PROSITE" id="PS51257">
    <property type="entry name" value="PROKAR_LIPOPROTEIN"/>
    <property type="match status" value="1"/>
</dbReference>
<keyword evidence="5" id="KW-0998">Cell outer membrane</keyword>
<evidence type="ECO:0000256" key="5">
    <source>
        <dbReference type="ARBA" id="ARBA00023237"/>
    </source>
</evidence>
<evidence type="ECO:0000313" key="8">
    <source>
        <dbReference type="Proteomes" id="UP000011910"/>
    </source>
</evidence>
<dbReference type="EMBL" id="AODQ01000017">
    <property type="protein sequence ID" value="EMR03805.1"/>
    <property type="molecule type" value="Genomic_DNA"/>
</dbReference>
<accession>M7NQ19</accession>
<reference evidence="7 8" key="1">
    <citation type="journal article" date="2013" name="Genome Announc.">
        <title>Draft Genome Sequence of Cesiribacter andamanensis Strain AMV16T, Isolated from a Soil Sample from a Mud Volcano in the Andaman Islands, India.</title>
        <authorList>
            <person name="Shivaji S."/>
            <person name="Ara S."/>
            <person name="Begum Z."/>
            <person name="Srinivas T.N."/>
            <person name="Singh A."/>
            <person name="Kumar Pinnaka A."/>
        </authorList>
    </citation>
    <scope>NUCLEOTIDE SEQUENCE [LARGE SCALE GENOMIC DNA]</scope>
    <source>
        <strain evidence="7 8">AMV16</strain>
    </source>
</reference>
<gene>
    <name evidence="7" type="ORF">ADICEAN_01046</name>
</gene>
<keyword evidence="4" id="KW-0472">Membrane</keyword>
<comment type="caution">
    <text evidence="7">The sequence shown here is derived from an EMBL/GenBank/DDBJ whole genome shotgun (WGS) entry which is preliminary data.</text>
</comment>
<dbReference type="Proteomes" id="UP000011910">
    <property type="component" value="Unassembled WGS sequence"/>
</dbReference>
<dbReference type="STRING" id="1279009.ADICEAN_01046"/>
<evidence type="ECO:0000313" key="7">
    <source>
        <dbReference type="EMBL" id="EMR03805.1"/>
    </source>
</evidence>
<evidence type="ECO:0000256" key="4">
    <source>
        <dbReference type="ARBA" id="ARBA00023136"/>
    </source>
</evidence>